<dbReference type="Proteomes" id="UP000523007">
    <property type="component" value="Unassembled WGS sequence"/>
</dbReference>
<keyword evidence="5 6" id="KW-0482">Metalloprotease</keyword>
<dbReference type="PANTHER" id="PTHR34978">
    <property type="entry name" value="POSSIBLE SENSOR-TRANSDUCER PROTEIN BLAR"/>
    <property type="match status" value="1"/>
</dbReference>
<dbReference type="GO" id="GO:0004222">
    <property type="term" value="F:metalloendopeptidase activity"/>
    <property type="evidence" value="ECO:0007669"/>
    <property type="project" value="InterPro"/>
</dbReference>
<comment type="caution">
    <text evidence="9">The sequence shown here is derived from an EMBL/GenBank/DDBJ whole genome shotgun (WGS) entry which is preliminary data.</text>
</comment>
<dbReference type="RefSeq" id="WP_184579623.1">
    <property type="nucleotide sequence ID" value="NZ_JACHJT010000001.1"/>
</dbReference>
<evidence type="ECO:0000256" key="2">
    <source>
        <dbReference type="ARBA" id="ARBA00022723"/>
    </source>
</evidence>
<evidence type="ECO:0000256" key="7">
    <source>
        <dbReference type="SAM" id="Phobius"/>
    </source>
</evidence>
<dbReference type="Gene3D" id="3.30.2010.10">
    <property type="entry name" value="Metalloproteases ('zincins'), catalytic domain"/>
    <property type="match status" value="1"/>
</dbReference>
<evidence type="ECO:0000256" key="5">
    <source>
        <dbReference type="ARBA" id="ARBA00023049"/>
    </source>
</evidence>
<accession>A0A7W7RHX3</accession>
<reference evidence="9 10" key="1">
    <citation type="submission" date="2020-08" db="EMBL/GenBank/DDBJ databases">
        <title>Sequencing the genomes of 1000 actinobacteria strains.</title>
        <authorList>
            <person name="Klenk H.-P."/>
        </authorList>
    </citation>
    <scope>NUCLEOTIDE SEQUENCE [LARGE SCALE GENOMIC DNA]</scope>
    <source>
        <strain evidence="9 10">DSM 102030</strain>
    </source>
</reference>
<organism evidence="9 10">
    <name type="scientific">Lipingzhangella halophila</name>
    <dbReference type="NCBI Taxonomy" id="1783352"/>
    <lineage>
        <taxon>Bacteria</taxon>
        <taxon>Bacillati</taxon>
        <taxon>Actinomycetota</taxon>
        <taxon>Actinomycetes</taxon>
        <taxon>Streptosporangiales</taxon>
        <taxon>Nocardiopsidaceae</taxon>
        <taxon>Lipingzhangella</taxon>
    </lineage>
</organism>
<comment type="similarity">
    <text evidence="6">Belongs to the peptidase M48 family.</text>
</comment>
<protein>
    <submittedName>
        <fullName evidence="9">Zn-dependent protease with chaperone function</fullName>
    </submittedName>
</protein>
<dbReference type="InterPro" id="IPR052173">
    <property type="entry name" value="Beta-lactam_resp_regulator"/>
</dbReference>
<dbReference type="InterPro" id="IPR001915">
    <property type="entry name" value="Peptidase_M48"/>
</dbReference>
<sequence>MTIALVLLGYALLLATVGVAVMRRSRWTERAPRLGIAAWQALSLAFVASLVLSGLALSVPDLRLGTGLAELLQACLVALRAQYATPGGAVIGASGAVLALLVLARCVWSVAATLSRAAMDRRRHRETLRLLGSQPHRSGAVVIEHSVPAAYCLPGIRQEIVLTSGAVDTLSEQQLHSVLAHERAHLRGRHDLVAAVAIALRSAFPGVPLFRLASEEIVRLLELVADDAATRSTHRLVAAEALLNVASQPSPAGAFAAGGAGTGERIRRLITGVRPFGRIRAALTGGATAALIALPVGISVGPAATLLDTACCATDPVAVSHAEICEAMPTMRACLND</sequence>
<keyword evidence="7" id="KW-0812">Transmembrane</keyword>
<keyword evidence="2" id="KW-0479">Metal-binding</keyword>
<evidence type="ECO:0000256" key="1">
    <source>
        <dbReference type="ARBA" id="ARBA00022670"/>
    </source>
</evidence>
<evidence type="ECO:0000259" key="8">
    <source>
        <dbReference type="Pfam" id="PF01435"/>
    </source>
</evidence>
<dbReference type="Pfam" id="PF01435">
    <property type="entry name" value="Peptidase_M48"/>
    <property type="match status" value="1"/>
</dbReference>
<proteinExistence type="inferred from homology"/>
<comment type="cofactor">
    <cofactor evidence="6">
        <name>Zn(2+)</name>
        <dbReference type="ChEBI" id="CHEBI:29105"/>
    </cofactor>
    <text evidence="6">Binds 1 zinc ion per subunit.</text>
</comment>
<keyword evidence="4 6" id="KW-0862">Zinc</keyword>
<dbReference type="EMBL" id="JACHJT010000001">
    <property type="protein sequence ID" value="MBB4932290.1"/>
    <property type="molecule type" value="Genomic_DNA"/>
</dbReference>
<dbReference type="AlphaFoldDB" id="A0A7W7RHX3"/>
<feature type="transmembrane region" description="Helical" evidence="7">
    <location>
        <begin position="89"/>
        <end position="115"/>
    </location>
</feature>
<evidence type="ECO:0000256" key="3">
    <source>
        <dbReference type="ARBA" id="ARBA00022801"/>
    </source>
</evidence>
<name>A0A7W7RHX3_9ACTN</name>
<feature type="transmembrane region" description="Helical" evidence="7">
    <location>
        <begin position="36"/>
        <end position="57"/>
    </location>
</feature>
<dbReference type="GO" id="GO:0046872">
    <property type="term" value="F:metal ion binding"/>
    <property type="evidence" value="ECO:0007669"/>
    <property type="project" value="UniProtKB-KW"/>
</dbReference>
<dbReference type="CDD" id="cd07326">
    <property type="entry name" value="M56_BlaR1_MecR1_like"/>
    <property type="match status" value="1"/>
</dbReference>
<keyword evidence="3 6" id="KW-0378">Hydrolase</keyword>
<keyword evidence="1 6" id="KW-0645">Protease</keyword>
<dbReference type="GO" id="GO:0006508">
    <property type="term" value="P:proteolysis"/>
    <property type="evidence" value="ECO:0007669"/>
    <property type="project" value="UniProtKB-KW"/>
</dbReference>
<gene>
    <name evidence="9" type="ORF">F4561_003110</name>
</gene>
<keyword evidence="7" id="KW-0472">Membrane</keyword>
<dbReference type="PANTHER" id="PTHR34978:SF3">
    <property type="entry name" value="SLR0241 PROTEIN"/>
    <property type="match status" value="1"/>
</dbReference>
<evidence type="ECO:0000313" key="10">
    <source>
        <dbReference type="Proteomes" id="UP000523007"/>
    </source>
</evidence>
<keyword evidence="10" id="KW-1185">Reference proteome</keyword>
<evidence type="ECO:0000313" key="9">
    <source>
        <dbReference type="EMBL" id="MBB4932290.1"/>
    </source>
</evidence>
<feature type="domain" description="Peptidase M48" evidence="8">
    <location>
        <begin position="135"/>
        <end position="197"/>
    </location>
</feature>
<evidence type="ECO:0000256" key="6">
    <source>
        <dbReference type="RuleBase" id="RU003983"/>
    </source>
</evidence>
<keyword evidence="7" id="KW-1133">Transmembrane helix</keyword>
<evidence type="ECO:0000256" key="4">
    <source>
        <dbReference type="ARBA" id="ARBA00022833"/>
    </source>
</evidence>